<dbReference type="PANTHER" id="PTHR32387">
    <property type="entry name" value="WU:FJ29H11"/>
    <property type="match status" value="1"/>
</dbReference>
<dbReference type="PANTHER" id="PTHR32387:SF0">
    <property type="entry name" value="PROTEIN NO VEIN"/>
    <property type="match status" value="1"/>
</dbReference>
<keyword evidence="2" id="KW-1185">Reference proteome</keyword>
<sequence>MSALSREEARTLVQSISTSHGFVDYQHWQAMAEWDMARKRIFEDAFLRKDQLIGSAVITLAKNLYTSEARFLFELLQNCEDNHYKRAAESGNEPFVVFEVYKNRVICECNEDGFTKSNLSAICNIGRSSKSGTQAYIGEKGIGFKSVFKVAYKAVIHSGNLCFSFTHNKRDSGMGMISPQWEEGLAPGEQGRTRITLWLHEQDSKDILASINEQLKVIHEEMLLFMRKIKRIVVRTYDDNDQPKDSSTYSRSNGIGRLVSTERLRREGEQETLTKKHFHLTTYTARGLPKSENREYNNEALESESYATSEIVLAFPLDEKSVPVLQNQWLFSFLPATLTGFKFVIQADFVTGANRESIDTTSPRNQSLGHKIPAAFVLAVLQMCEHETLQYRWMRYLPSDDSENAWGPFWTGVIDGIKDNVKVTPVLRPASLGPLRKIGEMRRNSRLDVDHKGQPLFPDIAPEKYLSPRYAQEDLELLKSLGLENIFMDEILARARCDLDNARSRLKTCQSEEWHTRAAKLFQFPFQKKWDASIGELKQMNVLPLRGGNWASVREGPVYYADSDEVPIPEGLRLRVINPSASNNPERKKLFDLIGVATAPTRIVLDQIRQRYREIGSSILTPGMSLADMHFAYLTSHAMETARMSLGIKVFTNDLVIRDPSREDVFLPSDDALGASHLLSPTPDGQDIDDGAPGYKVPFLHDDYLLNPPVDRRSESPRWVDWLHDCIHIRRNLRLKERSENNLSKPFLYVAKHRPKRLMSLLHKLWQKESEQTYANQALLEELSNIEVVCRGGRFCKLKETFFPTSRLEDLAKRFLSDDDPFLWLELHLSSDDNGHPLELQQVTSLASKLNLKWQQDDLQFSVTLLEYLGHAQYRRNNGLRHCTRDSSGFKRVRDLYIFLDAQVRASADEPRVRETLRYSISLLLTKSRRKFQSCYLIFIPAYSESQESDWYMPNDCVWTAPVERPRAVAALEEMYGPMPGESSVSSSSSSLKHFFCDIVQVTKWNWELAILELEEHQDKDPDFDSIICLYKWLAKNKNQSNSENIRYVHASIIRQSLVYKPNGKTSWHKSSECLWTAATVIPSKTPINNEGDYDGLESFFQDVIGVQKVTLRMLYDKLSNPDLSIPIDGLKGDLLEFSALLGKEDWGHIDAAKMCKNRIFPVRRPDGEVFLSGGDGHFAIVDRAPLAASFRDKALLLDFDIEQVRGLEQLFRWANLQDRYLSTSVREIFVPDRISSRPISEPERRITAKAGTLLSIAKYHQSPRVANGYDALYKLLRNCDTLETRKITTTLLLHQGGTEPISHDKDDGVALVIDESSQGMKVFVPRKRSDREACFQSKLPKYLFEWIMTNPDTNIIEACADDYAKIAKECGIRAVQAVLSARICALNSILLEFGIPDAGAAYADADDDDSDEENSASVQPIEVDALLSNSSQVPNNSPFRPQSASVQPIEVNEQLSIPSQLPNTSPYQSHSAPVQPLQVDPLLSIPSQVPNSSPYRSLLEALVNRARTIEFPSRGTFDMFELRNVLDGQSSGDPVNRLPFLRPFGRLERDKMVGAAGELFMFELLRRIEPSLPEFGLGNWQSNIRGYASAHPEFAAISSWGGAETADITYRDHTGAFTSFLADKGYLESYDVERQRQARPLYYLEVKSTPYSFNTAFFMNGSQFRRMQDCSQSGPGQESNLDRIYVLLRVFDLGMNSASVRVLVDPEGMRRRGELHFEAESWKIRPRRT</sequence>
<name>A0A9P8CT15_9HYPO</name>
<accession>A0A9P8CT15</accession>
<comment type="caution">
    <text evidence="1">The sequence shown here is derived from an EMBL/GenBank/DDBJ whole genome shotgun (WGS) entry which is preliminary data.</text>
</comment>
<dbReference type="InterPro" id="IPR036890">
    <property type="entry name" value="HATPase_C_sf"/>
</dbReference>
<gene>
    <name evidence="1" type="ORF">F5Z01DRAFT_618953</name>
</gene>
<dbReference type="Gene3D" id="3.30.565.10">
    <property type="entry name" value="Histidine kinase-like ATPase, C-terminal domain"/>
    <property type="match status" value="1"/>
</dbReference>
<dbReference type="EMBL" id="MU251248">
    <property type="protein sequence ID" value="KAG9256351.1"/>
    <property type="molecule type" value="Genomic_DNA"/>
</dbReference>
<protein>
    <recommendedName>
        <fullName evidence="3">Protein NO VEIN C-terminal domain-containing protein</fullName>
    </recommendedName>
</protein>
<dbReference type="RefSeq" id="XP_046120275.1">
    <property type="nucleotide sequence ID" value="XM_046261062.1"/>
</dbReference>
<evidence type="ECO:0000313" key="1">
    <source>
        <dbReference type="EMBL" id="KAG9256351.1"/>
    </source>
</evidence>
<organism evidence="1 2">
    <name type="scientific">Emericellopsis atlantica</name>
    <dbReference type="NCBI Taxonomy" id="2614577"/>
    <lineage>
        <taxon>Eukaryota</taxon>
        <taxon>Fungi</taxon>
        <taxon>Dikarya</taxon>
        <taxon>Ascomycota</taxon>
        <taxon>Pezizomycotina</taxon>
        <taxon>Sordariomycetes</taxon>
        <taxon>Hypocreomycetidae</taxon>
        <taxon>Hypocreales</taxon>
        <taxon>Bionectriaceae</taxon>
        <taxon>Emericellopsis</taxon>
    </lineage>
</organism>
<dbReference type="Proteomes" id="UP000887229">
    <property type="component" value="Unassembled WGS sequence"/>
</dbReference>
<evidence type="ECO:0000313" key="2">
    <source>
        <dbReference type="Proteomes" id="UP000887229"/>
    </source>
</evidence>
<proteinExistence type="predicted"/>
<dbReference type="SUPFAM" id="SSF55874">
    <property type="entry name" value="ATPase domain of HSP90 chaperone/DNA topoisomerase II/histidine kinase"/>
    <property type="match status" value="1"/>
</dbReference>
<evidence type="ECO:0008006" key="3">
    <source>
        <dbReference type="Google" id="ProtNLM"/>
    </source>
</evidence>
<dbReference type="GeneID" id="70291965"/>
<dbReference type="InterPro" id="IPR052957">
    <property type="entry name" value="Auxin_embryo_med"/>
</dbReference>
<dbReference type="OrthoDB" id="1262810at2759"/>
<reference evidence="1" key="1">
    <citation type="journal article" date="2021" name="IMA Fungus">
        <title>Genomic characterization of three marine fungi, including Emericellopsis atlantica sp. nov. with signatures of a generalist lifestyle and marine biomass degradation.</title>
        <authorList>
            <person name="Hagestad O.C."/>
            <person name="Hou L."/>
            <person name="Andersen J.H."/>
            <person name="Hansen E.H."/>
            <person name="Altermark B."/>
            <person name="Li C."/>
            <person name="Kuhnert E."/>
            <person name="Cox R.J."/>
            <person name="Crous P.W."/>
            <person name="Spatafora J.W."/>
            <person name="Lail K."/>
            <person name="Amirebrahimi M."/>
            <person name="Lipzen A."/>
            <person name="Pangilinan J."/>
            <person name="Andreopoulos W."/>
            <person name="Hayes R.D."/>
            <person name="Ng V."/>
            <person name="Grigoriev I.V."/>
            <person name="Jackson S.A."/>
            <person name="Sutton T.D.S."/>
            <person name="Dobson A.D.W."/>
            <person name="Rama T."/>
        </authorList>
    </citation>
    <scope>NUCLEOTIDE SEQUENCE</scope>
    <source>
        <strain evidence="1">TS7</strain>
    </source>
</reference>
<dbReference type="NCBIfam" id="NF047352">
    <property type="entry name" value="P_loop_sacsin"/>
    <property type="match status" value="1"/>
</dbReference>